<dbReference type="InParanoid" id="A0A554NFP1"/>
<reference evidence="3 4" key="1">
    <citation type="submission" date="2018-06" db="EMBL/GenBank/DDBJ databases">
        <title>Natronomonas sp. F16-60 a new haloarchaeon isolated from a solar saltern of Isla Cristina, Huelva, Spain.</title>
        <authorList>
            <person name="Duran-Viseras A."/>
            <person name="Sanchez-Porro C."/>
            <person name="Ventosa A."/>
        </authorList>
    </citation>
    <scope>NUCLEOTIDE SEQUENCE [LARGE SCALE GENOMIC DNA]</scope>
    <source>
        <strain evidence="3 4">F16-60</strain>
    </source>
</reference>
<dbReference type="InterPro" id="IPR013656">
    <property type="entry name" value="PAS_4"/>
</dbReference>
<dbReference type="PROSITE" id="PS50113">
    <property type="entry name" value="PAC"/>
    <property type="match status" value="1"/>
</dbReference>
<protein>
    <recommendedName>
        <fullName evidence="5">PAS domain S-box-containing protein</fullName>
    </recommendedName>
</protein>
<dbReference type="EMBL" id="QMDX01000001">
    <property type="protein sequence ID" value="TSD16212.1"/>
    <property type="molecule type" value="Genomic_DNA"/>
</dbReference>
<dbReference type="PANTHER" id="PTHR44757">
    <property type="entry name" value="DIGUANYLATE CYCLASE DGCP"/>
    <property type="match status" value="1"/>
</dbReference>
<keyword evidence="4" id="KW-1185">Reference proteome</keyword>
<dbReference type="InterPro" id="IPR001610">
    <property type="entry name" value="PAC"/>
</dbReference>
<evidence type="ECO:0000259" key="2">
    <source>
        <dbReference type="PROSITE" id="PS50113"/>
    </source>
</evidence>
<organism evidence="3 4">
    <name type="scientific">Haloglomus irregulare</name>
    <dbReference type="NCBI Taxonomy" id="2234134"/>
    <lineage>
        <taxon>Archaea</taxon>
        <taxon>Methanobacteriati</taxon>
        <taxon>Methanobacteriota</taxon>
        <taxon>Stenosarchaea group</taxon>
        <taxon>Halobacteria</taxon>
        <taxon>Halobacteriales</taxon>
        <taxon>Natronomonadaceae</taxon>
        <taxon>Haloglomus</taxon>
    </lineage>
</organism>
<dbReference type="Proteomes" id="UP000319894">
    <property type="component" value="Unassembled WGS sequence"/>
</dbReference>
<dbReference type="AlphaFoldDB" id="A0A554NFP1"/>
<proteinExistence type="predicted"/>
<feature type="domain" description="PAS" evidence="1">
    <location>
        <begin position="186"/>
        <end position="265"/>
    </location>
</feature>
<dbReference type="InterPro" id="IPR035965">
    <property type="entry name" value="PAS-like_dom_sf"/>
</dbReference>
<evidence type="ECO:0000313" key="3">
    <source>
        <dbReference type="EMBL" id="TSD16212.1"/>
    </source>
</evidence>
<dbReference type="NCBIfam" id="TIGR00229">
    <property type="entry name" value="sensory_box"/>
    <property type="match status" value="2"/>
</dbReference>
<sequence>MPGPHRGRLGTVRCRNCITKNHQIMGETPIFPWLHYTTTLMATDNSPDPTVGSDVGDRLSDTIGLGSIPDAVVIADAQTRHIVYANAAANELFDCEPGALIGRVQTGLHPPGNADAYAEAFERGLRGERVDRLRSGDPLFIETAGGDRVPVEITVQTMTVDGTEHLMGLFRESSAQLARERTLERTTGRLKTLLETLPVPVAVLDTDGTVRRWNRAAEETFGYRAEQIVGREYSLLPDADEFASLLDRVTEGEMLEDYRTALRAENGSRVPVEVNLRPIYEDGSVSGVVGTAVDLSDRHQREQQLDVLHRVARHNLRNELTIISGWAEILEDTVSDNGKAAREIMGASDRLLELSDEIVKLRHTVSEGGHDARPQDVSSVLTTLSTQLRADESVADAELAIDVADGQVREKAAEAALELFDNILNCHSDAAIRVDADAVANHVEVSVESDTPLFCSGERVLIQEGTETALQHAGGVEIARSYLTLQSVGGAATLEPGPADTPAATLRIDLPQTGATVSSDGHG</sequence>
<dbReference type="SMART" id="SM00086">
    <property type="entry name" value="PAC"/>
    <property type="match status" value="1"/>
</dbReference>
<dbReference type="PROSITE" id="PS50112">
    <property type="entry name" value="PAS"/>
    <property type="match status" value="2"/>
</dbReference>
<feature type="domain" description="PAS" evidence="1">
    <location>
        <begin position="65"/>
        <end position="128"/>
    </location>
</feature>
<dbReference type="InterPro" id="IPR052155">
    <property type="entry name" value="Biofilm_reg_signaling"/>
</dbReference>
<dbReference type="CDD" id="cd00130">
    <property type="entry name" value="PAS"/>
    <property type="match status" value="2"/>
</dbReference>
<dbReference type="SMART" id="SM00091">
    <property type="entry name" value="PAS"/>
    <property type="match status" value="2"/>
</dbReference>
<comment type="caution">
    <text evidence="3">The sequence shown here is derived from an EMBL/GenBank/DDBJ whole genome shotgun (WGS) entry which is preliminary data.</text>
</comment>
<evidence type="ECO:0000313" key="4">
    <source>
        <dbReference type="Proteomes" id="UP000319894"/>
    </source>
</evidence>
<dbReference type="PANTHER" id="PTHR44757:SF2">
    <property type="entry name" value="BIOFILM ARCHITECTURE MAINTENANCE PROTEIN MBAA"/>
    <property type="match status" value="1"/>
</dbReference>
<dbReference type="InterPro" id="IPR000014">
    <property type="entry name" value="PAS"/>
</dbReference>
<gene>
    <name evidence="3" type="ORF">DP107_03395</name>
</gene>
<dbReference type="Gene3D" id="3.30.450.20">
    <property type="entry name" value="PAS domain"/>
    <property type="match status" value="2"/>
</dbReference>
<name>A0A554NFP1_9EURY</name>
<evidence type="ECO:0008006" key="5">
    <source>
        <dbReference type="Google" id="ProtNLM"/>
    </source>
</evidence>
<accession>A0A554NFP1</accession>
<feature type="domain" description="PAC" evidence="2">
    <location>
        <begin position="256"/>
        <end position="307"/>
    </location>
</feature>
<evidence type="ECO:0000259" key="1">
    <source>
        <dbReference type="PROSITE" id="PS50112"/>
    </source>
</evidence>
<dbReference type="Pfam" id="PF08448">
    <property type="entry name" value="PAS_4"/>
    <property type="match status" value="2"/>
</dbReference>
<dbReference type="InterPro" id="IPR000700">
    <property type="entry name" value="PAS-assoc_C"/>
</dbReference>
<dbReference type="SUPFAM" id="SSF55785">
    <property type="entry name" value="PYP-like sensor domain (PAS domain)"/>
    <property type="match status" value="2"/>
</dbReference>